<evidence type="ECO:0000256" key="4">
    <source>
        <dbReference type="ARBA" id="ARBA00022676"/>
    </source>
</evidence>
<dbReference type="InterPro" id="IPR004835">
    <property type="entry name" value="Chitin_synth"/>
</dbReference>
<evidence type="ECO:0000313" key="11">
    <source>
        <dbReference type="EMBL" id="KAA8916708.1"/>
    </source>
</evidence>
<evidence type="ECO:0000256" key="6">
    <source>
        <dbReference type="ARBA" id="ARBA00022692"/>
    </source>
</evidence>
<dbReference type="GO" id="GO:0005886">
    <property type="term" value="C:plasma membrane"/>
    <property type="evidence" value="ECO:0007669"/>
    <property type="project" value="UniProtKB-SubCell"/>
</dbReference>
<dbReference type="GO" id="GO:0006031">
    <property type="term" value="P:chitin biosynthetic process"/>
    <property type="evidence" value="ECO:0007669"/>
    <property type="project" value="TreeGrafter"/>
</dbReference>
<evidence type="ECO:0000256" key="10">
    <source>
        <dbReference type="SAM" id="Phobius"/>
    </source>
</evidence>
<accession>A0A642VA46</accession>
<protein>
    <recommendedName>
        <fullName evidence="2">chitin synthase</fullName>
        <ecNumber evidence="2">2.4.1.16</ecNumber>
    </recommendedName>
</protein>
<feature type="transmembrane region" description="Helical" evidence="10">
    <location>
        <begin position="183"/>
        <end position="206"/>
    </location>
</feature>
<keyword evidence="12" id="KW-1185">Reference proteome</keyword>
<dbReference type="Proteomes" id="UP000761534">
    <property type="component" value="Unassembled WGS sequence"/>
</dbReference>
<evidence type="ECO:0000256" key="3">
    <source>
        <dbReference type="ARBA" id="ARBA00022475"/>
    </source>
</evidence>
<dbReference type="EMBL" id="SWFS01000088">
    <property type="protein sequence ID" value="KAA8916708.1"/>
    <property type="molecule type" value="Genomic_DNA"/>
</dbReference>
<evidence type="ECO:0000256" key="5">
    <source>
        <dbReference type="ARBA" id="ARBA00022679"/>
    </source>
</evidence>
<evidence type="ECO:0000313" key="12">
    <source>
        <dbReference type="Proteomes" id="UP000761534"/>
    </source>
</evidence>
<keyword evidence="7 10" id="KW-1133">Transmembrane helix</keyword>
<gene>
    <name evidence="11" type="ORF">TRICI_001166</name>
</gene>
<dbReference type="SUPFAM" id="SSF53448">
    <property type="entry name" value="Nucleotide-diphospho-sugar transferases"/>
    <property type="match status" value="1"/>
</dbReference>
<dbReference type="Pfam" id="PF03142">
    <property type="entry name" value="Chitin_synth_2"/>
    <property type="match status" value="1"/>
</dbReference>
<evidence type="ECO:0000256" key="2">
    <source>
        <dbReference type="ARBA" id="ARBA00012543"/>
    </source>
</evidence>
<evidence type="ECO:0000256" key="8">
    <source>
        <dbReference type="ARBA" id="ARBA00023136"/>
    </source>
</evidence>
<reference evidence="11" key="1">
    <citation type="journal article" date="2019" name="G3 (Bethesda)">
        <title>Genome Assemblies of Two Rare Opportunistic Yeast Pathogens: Diutina rugosa (syn. Candida rugosa) and Trichomonascus ciferrii (syn. Candida ciferrii).</title>
        <authorList>
            <person name="Mixao V."/>
            <person name="Saus E."/>
            <person name="Hansen A.P."/>
            <person name="Lass-Florl C."/>
            <person name="Gabaldon T."/>
        </authorList>
    </citation>
    <scope>NUCLEOTIDE SEQUENCE</scope>
    <source>
        <strain evidence="11">CBS 4856</strain>
    </source>
</reference>
<dbReference type="VEuPathDB" id="FungiDB:TRICI_001166"/>
<dbReference type="PANTHER" id="PTHR22914">
    <property type="entry name" value="CHITIN SYNTHASE"/>
    <property type="match status" value="1"/>
</dbReference>
<sequence>MFKANHFTSFSMYRLKSPHGEPLIISNKVISDYFQVSNTTLHEKNLLSLGEDRFLTTLMIKYFPKLRFCFNASAKAATTAPNSFSILLSQRRRWINSTVHNLVELLRLHTMCGLLSVFDMRFFVFIDLAGTILLPSVCAYIGYLIYKIVTVSSQLPIISIIMISAVYGLQAVLFIIRREWQHVGWLLVYLIAYPVHSFLLPVYSFWKQDDFSWGNTRVVYGEKGKPLLYDEESEPFDPLSIPRQFWTTHALIHGLHGAHREYEPGAEAGVSVVRAVEDVLEEMDFEKITVKDVKIEVEKRLGYPAPEIDEVVEKWIDKRTL</sequence>
<proteinExistence type="predicted"/>
<evidence type="ECO:0000256" key="7">
    <source>
        <dbReference type="ARBA" id="ARBA00022989"/>
    </source>
</evidence>
<evidence type="ECO:0000256" key="1">
    <source>
        <dbReference type="ARBA" id="ARBA00004651"/>
    </source>
</evidence>
<dbReference type="OrthoDB" id="370884at2759"/>
<evidence type="ECO:0000256" key="9">
    <source>
        <dbReference type="ARBA" id="ARBA00023180"/>
    </source>
</evidence>
<dbReference type="EC" id="2.4.1.16" evidence="2"/>
<name>A0A642VA46_9ASCO</name>
<dbReference type="InterPro" id="IPR029044">
    <property type="entry name" value="Nucleotide-diphossugar_trans"/>
</dbReference>
<organism evidence="11 12">
    <name type="scientific">Trichomonascus ciferrii</name>
    <dbReference type="NCBI Taxonomy" id="44093"/>
    <lineage>
        <taxon>Eukaryota</taxon>
        <taxon>Fungi</taxon>
        <taxon>Dikarya</taxon>
        <taxon>Ascomycota</taxon>
        <taxon>Saccharomycotina</taxon>
        <taxon>Dipodascomycetes</taxon>
        <taxon>Dipodascales</taxon>
        <taxon>Trichomonascaceae</taxon>
        <taxon>Trichomonascus</taxon>
        <taxon>Trichomonascus ciferrii complex</taxon>
    </lineage>
</organism>
<keyword evidence="9" id="KW-0325">Glycoprotein</keyword>
<keyword evidence="3" id="KW-1003">Cell membrane</keyword>
<keyword evidence="5" id="KW-0808">Transferase</keyword>
<feature type="transmembrane region" description="Helical" evidence="10">
    <location>
        <begin position="122"/>
        <end position="145"/>
    </location>
</feature>
<dbReference type="PANTHER" id="PTHR22914:SF13">
    <property type="entry name" value="CHITIN SYNTHASE"/>
    <property type="match status" value="1"/>
</dbReference>
<keyword evidence="6 10" id="KW-0812">Transmembrane</keyword>
<dbReference type="GO" id="GO:0030428">
    <property type="term" value="C:cell septum"/>
    <property type="evidence" value="ECO:0007669"/>
    <property type="project" value="TreeGrafter"/>
</dbReference>
<comment type="caution">
    <text evidence="11">The sequence shown here is derived from an EMBL/GenBank/DDBJ whole genome shotgun (WGS) entry which is preliminary data.</text>
</comment>
<keyword evidence="4" id="KW-0328">Glycosyltransferase</keyword>
<dbReference type="AlphaFoldDB" id="A0A642VA46"/>
<dbReference type="GO" id="GO:0004100">
    <property type="term" value="F:chitin synthase activity"/>
    <property type="evidence" value="ECO:0007669"/>
    <property type="project" value="UniProtKB-EC"/>
</dbReference>
<dbReference type="GO" id="GO:0031505">
    <property type="term" value="P:fungal-type cell wall organization"/>
    <property type="evidence" value="ECO:0007669"/>
    <property type="project" value="TreeGrafter"/>
</dbReference>
<feature type="transmembrane region" description="Helical" evidence="10">
    <location>
        <begin position="157"/>
        <end position="176"/>
    </location>
</feature>
<keyword evidence="8 10" id="KW-0472">Membrane</keyword>
<comment type="subcellular location">
    <subcellularLocation>
        <location evidence="1">Cell membrane</location>
        <topology evidence="1">Multi-pass membrane protein</topology>
    </subcellularLocation>
</comment>